<evidence type="ECO:0000313" key="6">
    <source>
        <dbReference type="EMBL" id="VAW42223.1"/>
    </source>
</evidence>
<dbReference type="PANTHER" id="PTHR30332">
    <property type="entry name" value="PROBABLE GENERAL SECRETION PATHWAY PROTEIN D"/>
    <property type="match status" value="1"/>
</dbReference>
<dbReference type="EMBL" id="UOEX01000425">
    <property type="protein sequence ID" value="VAW42223.1"/>
    <property type="molecule type" value="Genomic_DNA"/>
</dbReference>
<proteinExistence type="predicted"/>
<feature type="compositionally biased region" description="Low complexity" evidence="4">
    <location>
        <begin position="101"/>
        <end position="111"/>
    </location>
</feature>
<keyword evidence="3" id="KW-0472">Membrane</keyword>
<reference evidence="6" key="1">
    <citation type="submission" date="2018-06" db="EMBL/GenBank/DDBJ databases">
        <authorList>
            <person name="Zhirakovskaya E."/>
        </authorList>
    </citation>
    <scope>NUCLEOTIDE SEQUENCE</scope>
</reference>
<dbReference type="Pfam" id="PF00263">
    <property type="entry name" value="Secretin"/>
    <property type="match status" value="1"/>
</dbReference>
<evidence type="ECO:0000259" key="5">
    <source>
        <dbReference type="Pfam" id="PF00263"/>
    </source>
</evidence>
<protein>
    <submittedName>
        <fullName evidence="6">General secretion pathway protein D</fullName>
    </submittedName>
</protein>
<feature type="region of interest" description="Disordered" evidence="4">
    <location>
        <begin position="101"/>
        <end position="133"/>
    </location>
</feature>
<dbReference type="PRINTS" id="PR01032">
    <property type="entry name" value="PHAGEIV"/>
</dbReference>
<dbReference type="GO" id="GO:0016020">
    <property type="term" value="C:membrane"/>
    <property type="evidence" value="ECO:0007669"/>
    <property type="project" value="UniProtKB-SubCell"/>
</dbReference>
<dbReference type="InterPro" id="IPR050810">
    <property type="entry name" value="Bact_Secretion_Sys_Channel"/>
</dbReference>
<dbReference type="PRINTS" id="PR00811">
    <property type="entry name" value="BCTERIALGSPD"/>
</dbReference>
<dbReference type="AlphaFoldDB" id="A0A3B0VPN3"/>
<evidence type="ECO:0000256" key="4">
    <source>
        <dbReference type="SAM" id="MobiDB-lite"/>
    </source>
</evidence>
<evidence type="ECO:0000256" key="2">
    <source>
        <dbReference type="ARBA" id="ARBA00022729"/>
    </source>
</evidence>
<organism evidence="6">
    <name type="scientific">hydrothermal vent metagenome</name>
    <dbReference type="NCBI Taxonomy" id="652676"/>
    <lineage>
        <taxon>unclassified sequences</taxon>
        <taxon>metagenomes</taxon>
        <taxon>ecological metagenomes</taxon>
    </lineage>
</organism>
<keyword evidence="2" id="KW-0732">Signal</keyword>
<evidence type="ECO:0000256" key="3">
    <source>
        <dbReference type="ARBA" id="ARBA00023136"/>
    </source>
</evidence>
<sequence length="440" mass="48646">MVEMVRVKQAPLFDLRDELVEVLKALKVNKKSFEGVQIIPLERVNSLLIIGYDKSLVATAIKWVKELDRAPTAGRDSIYIYNVRNSVASDLANLVSSLISGKGAKSSSSSSKNKRMTPPGSFRNNKNTREPTIFKKSRPSLNAASMQFAGEPALIPDDSRNIIMIRGLYPDYVRVRKLLERLDNMPMQVLIEVMVAQVSLDDNLKYGVEWALKNNAAEIHGTGISFNESDGLKFNLAFDDQTDIFKLFNFLATNNNFTVLSSPQVLVLNNETATVNVGEQVPIITSETSDTASSTTSNRTVQYKDTGVILKVTPRINNDGIILLDIDQQVSSVKDQTTAGIDSPTISTKEIKTKLAVKNGQSILMGGLIAHNKTNNVSGIPLLKDIPGLGWLFKTTSIKSSKTELMIMVTPYVISSEDVLDEYIKNFKEKLTGLRQQLEK</sequence>
<dbReference type="InterPro" id="IPR004846">
    <property type="entry name" value="T2SS/T3SS_dom"/>
</dbReference>
<name>A0A3B0VPN3_9ZZZZ</name>
<evidence type="ECO:0000256" key="1">
    <source>
        <dbReference type="ARBA" id="ARBA00004370"/>
    </source>
</evidence>
<dbReference type="GO" id="GO:0015627">
    <property type="term" value="C:type II protein secretion system complex"/>
    <property type="evidence" value="ECO:0007669"/>
    <property type="project" value="TreeGrafter"/>
</dbReference>
<dbReference type="InterPro" id="IPR038591">
    <property type="entry name" value="NolW-like_sf"/>
</dbReference>
<dbReference type="PANTHER" id="PTHR30332:SF24">
    <property type="entry name" value="SECRETIN GSPD-RELATED"/>
    <property type="match status" value="1"/>
</dbReference>
<accession>A0A3B0VPN3</accession>
<feature type="domain" description="Type II/III secretion system secretin-like" evidence="5">
    <location>
        <begin position="251"/>
        <end position="414"/>
    </location>
</feature>
<dbReference type="InterPro" id="IPR001775">
    <property type="entry name" value="GspD/PilQ"/>
</dbReference>
<dbReference type="Gene3D" id="3.30.1370.120">
    <property type="match status" value="1"/>
</dbReference>
<gene>
    <name evidence="6" type="ORF">MNBD_DELTA03-1289</name>
</gene>
<dbReference type="GO" id="GO:0009306">
    <property type="term" value="P:protein secretion"/>
    <property type="evidence" value="ECO:0007669"/>
    <property type="project" value="InterPro"/>
</dbReference>
<comment type="subcellular location">
    <subcellularLocation>
        <location evidence="1">Membrane</location>
    </subcellularLocation>
</comment>